<feature type="compositionally biased region" description="Polar residues" evidence="1">
    <location>
        <begin position="115"/>
        <end position="128"/>
    </location>
</feature>
<sequence length="234" mass="26962">MIFRREDLPQLLEDEPETGVSGLSDSNGAWMEETPSDLLLASELHYNTVEARDNEESYSPDQVGINCFAGEDVRRGRRRREQMSEDNTEEAPPRRRRRLEQEDEDDELIDFTGWERSSSPSWHVSPTLSFVPPEDTPSSRANFWMRMWEHMSEEEDNDEEDPPRSRQHEEQEDTENDLERSSSSFSLTFHFFPTKDGAIYVLLVVISTHDVILGPTGLVPVSTDIPISFLVTLN</sequence>
<feature type="region of interest" description="Disordered" evidence="1">
    <location>
        <begin position="51"/>
        <end position="136"/>
    </location>
</feature>
<feature type="compositionally biased region" description="Acidic residues" evidence="1">
    <location>
        <begin position="152"/>
        <end position="161"/>
    </location>
</feature>
<evidence type="ECO:0000313" key="2">
    <source>
        <dbReference type="Proteomes" id="UP000221080"/>
    </source>
</evidence>
<accession>A0A2D0QB52</accession>
<dbReference type="GeneID" id="108260073"/>
<evidence type="ECO:0000256" key="1">
    <source>
        <dbReference type="SAM" id="MobiDB-lite"/>
    </source>
</evidence>
<dbReference type="AlphaFoldDB" id="A0A2D0QB52"/>
<reference evidence="3" key="2">
    <citation type="submission" date="2025-08" db="UniProtKB">
        <authorList>
            <consortium name="RefSeq"/>
        </authorList>
    </citation>
    <scope>IDENTIFICATION</scope>
    <source>
        <tissue evidence="3">Blood</tissue>
    </source>
</reference>
<feature type="region of interest" description="Disordered" evidence="1">
    <location>
        <begin position="1"/>
        <end position="36"/>
    </location>
</feature>
<dbReference type="Proteomes" id="UP000221080">
    <property type="component" value="Chromosome 28"/>
</dbReference>
<evidence type="ECO:0000313" key="3">
    <source>
        <dbReference type="RefSeq" id="XP_017315517.2"/>
    </source>
</evidence>
<name>A0A2D0QB52_ICTPU</name>
<feature type="region of interest" description="Disordered" evidence="1">
    <location>
        <begin position="152"/>
        <end position="181"/>
    </location>
</feature>
<reference evidence="2" key="1">
    <citation type="journal article" date="2016" name="Nat. Commun.">
        <title>The channel catfish genome sequence provides insights into the evolution of scale formation in teleosts.</title>
        <authorList>
            <person name="Liu Z."/>
            <person name="Liu S."/>
            <person name="Yao J."/>
            <person name="Bao L."/>
            <person name="Zhang J."/>
            <person name="Li Y."/>
            <person name="Jiang C."/>
            <person name="Sun L."/>
            <person name="Wang R."/>
            <person name="Zhang Y."/>
            <person name="Zhou T."/>
            <person name="Zeng Q."/>
            <person name="Fu Q."/>
            <person name="Gao S."/>
            <person name="Li N."/>
            <person name="Koren S."/>
            <person name="Jiang Y."/>
            <person name="Zimin A."/>
            <person name="Xu P."/>
            <person name="Phillippy A.M."/>
            <person name="Geng X."/>
            <person name="Song L."/>
            <person name="Sun F."/>
            <person name="Li C."/>
            <person name="Wang X."/>
            <person name="Chen A."/>
            <person name="Jin Y."/>
            <person name="Yuan Z."/>
            <person name="Yang Y."/>
            <person name="Tan S."/>
            <person name="Peatman E."/>
            <person name="Lu J."/>
            <person name="Qin Z."/>
            <person name="Dunham R."/>
            <person name="Li Z."/>
            <person name="Sonstegard T."/>
            <person name="Feng J."/>
            <person name="Danzmann R.G."/>
            <person name="Schroeder S."/>
            <person name="Scheffler B."/>
            <person name="Duke M.V."/>
            <person name="Ballard L."/>
            <person name="Kucuktas H."/>
            <person name="Kaltenboeck L."/>
            <person name="Liu H."/>
            <person name="Armbruster J."/>
            <person name="Xie Y."/>
            <person name="Kirby M.L."/>
            <person name="Tian Y."/>
            <person name="Flanagan M.E."/>
            <person name="Mu W."/>
            <person name="Waldbieser G.C."/>
        </authorList>
    </citation>
    <scope>NUCLEOTIDE SEQUENCE [LARGE SCALE GENOMIC DNA]</scope>
    <source>
        <strain evidence="2">SDA103</strain>
    </source>
</reference>
<organism evidence="2 3">
    <name type="scientific">Ictalurus punctatus</name>
    <name type="common">Channel catfish</name>
    <name type="synonym">Silurus punctatus</name>
    <dbReference type="NCBI Taxonomy" id="7998"/>
    <lineage>
        <taxon>Eukaryota</taxon>
        <taxon>Metazoa</taxon>
        <taxon>Chordata</taxon>
        <taxon>Craniata</taxon>
        <taxon>Vertebrata</taxon>
        <taxon>Euteleostomi</taxon>
        <taxon>Actinopterygii</taxon>
        <taxon>Neopterygii</taxon>
        <taxon>Teleostei</taxon>
        <taxon>Ostariophysi</taxon>
        <taxon>Siluriformes</taxon>
        <taxon>Ictaluridae</taxon>
        <taxon>Ictalurus</taxon>
    </lineage>
</organism>
<dbReference type="KEGG" id="ipu:108260073"/>
<keyword evidence="2" id="KW-1185">Reference proteome</keyword>
<gene>
    <name evidence="3" type="primary">LOC108260073</name>
</gene>
<protein>
    <submittedName>
        <fullName evidence="3">Uncharacterized protein LOC108260073</fullName>
    </submittedName>
</protein>
<proteinExistence type="predicted"/>
<dbReference type="RefSeq" id="XP_017315517.2">
    <property type="nucleotide sequence ID" value="XM_017460028.3"/>
</dbReference>